<evidence type="ECO:0000256" key="6">
    <source>
        <dbReference type="ARBA" id="ARBA00022771"/>
    </source>
</evidence>
<evidence type="ECO:0000256" key="9">
    <source>
        <dbReference type="ARBA" id="ARBA00022918"/>
    </source>
</evidence>
<dbReference type="InterPro" id="IPR001965">
    <property type="entry name" value="Znf_PHD"/>
</dbReference>
<keyword evidence="3" id="KW-0540">Nuclease</keyword>
<evidence type="ECO:0000256" key="3">
    <source>
        <dbReference type="ARBA" id="ARBA00022722"/>
    </source>
</evidence>
<dbReference type="SMART" id="SM00249">
    <property type="entry name" value="PHD"/>
    <property type="match status" value="1"/>
</dbReference>
<keyword evidence="1" id="KW-0808">Transferase</keyword>
<feature type="domain" description="PHD-type" evidence="12">
    <location>
        <begin position="1507"/>
        <end position="1557"/>
    </location>
</feature>
<dbReference type="GO" id="GO:0003676">
    <property type="term" value="F:nucleic acid binding"/>
    <property type="evidence" value="ECO:0007669"/>
    <property type="project" value="InterPro"/>
</dbReference>
<dbReference type="Gene3D" id="3.30.420.10">
    <property type="entry name" value="Ribonuclease H-like superfamily/Ribonuclease H"/>
    <property type="match status" value="1"/>
</dbReference>
<dbReference type="Gene3D" id="3.30.40.10">
    <property type="entry name" value="Zinc/RING finger domain, C3HC4 (zinc finger)"/>
    <property type="match status" value="1"/>
</dbReference>
<evidence type="ECO:0000256" key="5">
    <source>
        <dbReference type="ARBA" id="ARBA00022759"/>
    </source>
</evidence>
<dbReference type="GO" id="GO:0008270">
    <property type="term" value="F:zinc ion binding"/>
    <property type="evidence" value="ECO:0007669"/>
    <property type="project" value="UniProtKB-KW"/>
</dbReference>
<dbReference type="Pfam" id="PF00628">
    <property type="entry name" value="PHD"/>
    <property type="match status" value="1"/>
</dbReference>
<dbReference type="PANTHER" id="PTHR37984">
    <property type="entry name" value="PROTEIN CBG26694"/>
    <property type="match status" value="1"/>
</dbReference>
<dbReference type="InterPro" id="IPR012337">
    <property type="entry name" value="RNaseH-like_sf"/>
</dbReference>
<dbReference type="Gene3D" id="3.30.70.270">
    <property type="match status" value="2"/>
</dbReference>
<reference evidence="15 16" key="1">
    <citation type="journal article" date="2023" name="Commun. Biol.">
        <title>Reorganization of the ancestral sex-determining regions during the evolution of trioecy in Pleodorina starrii.</title>
        <authorList>
            <person name="Takahashi K."/>
            <person name="Suzuki S."/>
            <person name="Kawai-Toyooka H."/>
            <person name="Yamamoto K."/>
            <person name="Hamaji T."/>
            <person name="Ootsuki R."/>
            <person name="Yamaguchi H."/>
            <person name="Kawachi M."/>
            <person name="Higashiyama T."/>
            <person name="Nozaki H."/>
        </authorList>
    </citation>
    <scope>NUCLEOTIDE SEQUENCE [LARGE SCALE GENOMIC DNA]</scope>
    <source>
        <strain evidence="15 16">NIES-4479</strain>
    </source>
</reference>
<dbReference type="FunFam" id="3.30.70.270:FF:000020">
    <property type="entry name" value="Transposon Tf2-6 polyprotein-like Protein"/>
    <property type="match status" value="1"/>
</dbReference>
<dbReference type="Pfam" id="PF17917">
    <property type="entry name" value="RT_RNaseH"/>
    <property type="match status" value="1"/>
</dbReference>
<dbReference type="InterPro" id="IPR041373">
    <property type="entry name" value="RT_RNaseH"/>
</dbReference>
<feature type="compositionally biased region" description="Low complexity" evidence="11">
    <location>
        <begin position="1577"/>
        <end position="1588"/>
    </location>
</feature>
<gene>
    <name evidence="15" type="primary">PLESTBF000970</name>
    <name evidence="15" type="ORF">PLESTB_000982200</name>
</gene>
<dbReference type="InterPro" id="IPR001584">
    <property type="entry name" value="Integrase_cat-core"/>
</dbReference>
<dbReference type="PANTHER" id="PTHR37984:SF5">
    <property type="entry name" value="PROTEIN NYNRIN-LIKE"/>
    <property type="match status" value="1"/>
</dbReference>
<dbReference type="PROSITE" id="PS50994">
    <property type="entry name" value="INTEGRASE"/>
    <property type="match status" value="1"/>
</dbReference>
<dbReference type="InterPro" id="IPR041588">
    <property type="entry name" value="Integrase_H2C2"/>
</dbReference>
<accession>A0A9W6BP34</accession>
<dbReference type="InterPro" id="IPR019787">
    <property type="entry name" value="Znf_PHD-finger"/>
</dbReference>
<keyword evidence="16" id="KW-1185">Reference proteome</keyword>
<dbReference type="SUPFAM" id="SSF57903">
    <property type="entry name" value="FYVE/PHD zinc finger"/>
    <property type="match status" value="1"/>
</dbReference>
<evidence type="ECO:0000259" key="12">
    <source>
        <dbReference type="PROSITE" id="PS50016"/>
    </source>
</evidence>
<keyword evidence="5" id="KW-0255">Endonuclease</keyword>
<keyword evidence="8" id="KW-0862">Zinc</keyword>
<feature type="compositionally biased region" description="Basic and acidic residues" evidence="11">
    <location>
        <begin position="1564"/>
        <end position="1576"/>
    </location>
</feature>
<keyword evidence="2" id="KW-0548">Nucleotidyltransferase</keyword>
<feature type="domain" description="Reverse transcriptase" evidence="13">
    <location>
        <begin position="166"/>
        <end position="351"/>
    </location>
</feature>
<feature type="region of interest" description="Disordered" evidence="11">
    <location>
        <begin position="561"/>
        <end position="584"/>
    </location>
</feature>
<dbReference type="InterPro" id="IPR000477">
    <property type="entry name" value="RT_dom"/>
</dbReference>
<dbReference type="InterPro" id="IPR043128">
    <property type="entry name" value="Rev_trsase/Diguanyl_cyclase"/>
</dbReference>
<keyword evidence="7" id="KW-0378">Hydrolase</keyword>
<proteinExistence type="predicted"/>
<evidence type="ECO:0000313" key="16">
    <source>
        <dbReference type="Proteomes" id="UP001165080"/>
    </source>
</evidence>
<dbReference type="InterPro" id="IPR036397">
    <property type="entry name" value="RNaseH_sf"/>
</dbReference>
<dbReference type="CDD" id="cd09274">
    <property type="entry name" value="RNase_HI_RT_Ty3"/>
    <property type="match status" value="1"/>
</dbReference>
<protein>
    <submittedName>
        <fullName evidence="15">Uncharacterized protein</fullName>
    </submittedName>
</protein>
<evidence type="ECO:0000256" key="7">
    <source>
        <dbReference type="ARBA" id="ARBA00022801"/>
    </source>
</evidence>
<evidence type="ECO:0000313" key="15">
    <source>
        <dbReference type="EMBL" id="GLC55390.1"/>
    </source>
</evidence>
<evidence type="ECO:0000256" key="2">
    <source>
        <dbReference type="ARBA" id="ARBA00022695"/>
    </source>
</evidence>
<dbReference type="Pfam" id="PF00078">
    <property type="entry name" value="RVT_1"/>
    <property type="match status" value="1"/>
</dbReference>
<evidence type="ECO:0000256" key="4">
    <source>
        <dbReference type="ARBA" id="ARBA00022723"/>
    </source>
</evidence>
<dbReference type="EMBL" id="BRXU01000013">
    <property type="protein sequence ID" value="GLC55390.1"/>
    <property type="molecule type" value="Genomic_DNA"/>
</dbReference>
<feature type="region of interest" description="Disordered" evidence="11">
    <location>
        <begin position="1561"/>
        <end position="1591"/>
    </location>
</feature>
<evidence type="ECO:0000256" key="10">
    <source>
        <dbReference type="PROSITE-ProRule" id="PRU00146"/>
    </source>
</evidence>
<evidence type="ECO:0000259" key="13">
    <source>
        <dbReference type="PROSITE" id="PS50878"/>
    </source>
</evidence>
<evidence type="ECO:0000256" key="8">
    <source>
        <dbReference type="ARBA" id="ARBA00022833"/>
    </source>
</evidence>
<keyword evidence="9" id="KW-0695">RNA-directed DNA polymerase</keyword>
<comment type="caution">
    <text evidence="15">The sequence shown here is derived from an EMBL/GenBank/DDBJ whole genome shotgun (WGS) entry which is preliminary data.</text>
</comment>
<organism evidence="15 16">
    <name type="scientific">Pleodorina starrii</name>
    <dbReference type="NCBI Taxonomy" id="330485"/>
    <lineage>
        <taxon>Eukaryota</taxon>
        <taxon>Viridiplantae</taxon>
        <taxon>Chlorophyta</taxon>
        <taxon>core chlorophytes</taxon>
        <taxon>Chlorophyceae</taxon>
        <taxon>CS clade</taxon>
        <taxon>Chlamydomonadales</taxon>
        <taxon>Volvocaceae</taxon>
        <taxon>Pleodorina</taxon>
    </lineage>
</organism>
<dbReference type="Gene3D" id="3.10.10.10">
    <property type="entry name" value="HIV Type 1 Reverse Transcriptase, subunit A, domain 1"/>
    <property type="match status" value="1"/>
</dbReference>
<dbReference type="InterPro" id="IPR011011">
    <property type="entry name" value="Znf_FYVE_PHD"/>
</dbReference>
<dbReference type="PROSITE" id="PS50878">
    <property type="entry name" value="RT_POL"/>
    <property type="match status" value="1"/>
</dbReference>
<evidence type="ECO:0000256" key="1">
    <source>
        <dbReference type="ARBA" id="ARBA00022679"/>
    </source>
</evidence>
<dbReference type="FunFam" id="1.10.340.70:FF:000001">
    <property type="entry name" value="Retrovirus-related Pol polyprotein from transposon gypsy-like Protein"/>
    <property type="match status" value="1"/>
</dbReference>
<dbReference type="InterPro" id="IPR043502">
    <property type="entry name" value="DNA/RNA_pol_sf"/>
</dbReference>
<dbReference type="Gene3D" id="1.10.340.70">
    <property type="match status" value="1"/>
</dbReference>
<dbReference type="GO" id="GO:0003964">
    <property type="term" value="F:RNA-directed DNA polymerase activity"/>
    <property type="evidence" value="ECO:0007669"/>
    <property type="project" value="UniProtKB-KW"/>
</dbReference>
<dbReference type="GO" id="GO:0016787">
    <property type="term" value="F:hydrolase activity"/>
    <property type="evidence" value="ECO:0007669"/>
    <property type="project" value="UniProtKB-KW"/>
</dbReference>
<sequence length="1883" mass="206440">MGSDFARISSNVFTTGGVLLRQAGEGVSFAHGGDPCAPSDPGGSDAFQCPGGHASVMASVSSFTPEGVSAAAAYDRYEKDPDGGWIWGNSALFDTQSKAALQEVVRSRKGKAFAYSMEELPGYHGGQGPFTLELETERPVVQPPRRYSPKEKEVIAEKTAELVKAGIVVENTGPTVCVVNPVIAAKKDPETGMWTDHRMAQDYRPVNKVTRADRYGLHRPEDIFHQCAKARVFSKLDLRQGFLQIPIDPADQAKTSYWVGNKIMNYTRMPYGLKNASAKFQRVMDYELAKGGLDHCARAYVDDVLIFSNSVEEHIQHVAAVLDVLHGCGLRAHPDKSIFGADVIEYLGHNMSAQGISPHHAKVSAIMGLKPPRNVSELRSHLGFVNYYRCYIPNMSQLTTPLTHLLKKDQSWVWGPEQESAFNAIKAVFAQEGLVLRPIDYSKPLILHTDFSNRGIGAVLGQLDPDGNEYMCVCISRSLNKHERNYSSYKGEMLAAVWGCKSFRHHLLGGLKFTLVTDHQPLTYLMSTDGLTGQYARFAAVMQEYDFEVVHRPGLKHQNADVLSRYPSPSDADNTGARLDEEEPPSLARTQALLTHSKAQGLVFRTALASHRPVASFSDDFCPSPDVLLTGNLGLPIDPMNVPPDSEHEIVSTSRDRTHASAVKWVRAAAKANPQVFEANKTNPLSRAFFARGLGTGVTVYEPIGGLCAGLEACLRAGLKVDRYLCSESDPAAVRVVNMRLERLSAEFPKQFPPDAYRRVWLDLPLSLANVTEQALLSAGACDGSQWLVFAGWCWHDVGKEAGSLAPGACATDHVVRIVQTLQSIQRRAPAFMFVCEQPRASWRNASAAQQRVSDAFGEPVVVDAARFGSLAHRLSAHWTNLAAPELLALTTSLVRPEHDLSLQSILSPGRTVKPARVPEAQGLFPCNKVGEPLRVAPSLSRPDLQSLCDLVHDPLDPDNGALTITESECAMGYQAGDTEAPDVTDAQRRVLLGLAPDAMSTAGILAMCRVLSDVSLHEVAAFVSDVTPQAAPEPVRGLAYPLFPSEDPSPWSVAFAAAAHAEEAEAARPSARWPDIWDDEASIHFLRNGTHPPNLSVEEQRRVARRVGSYTMQGGNLYRVFNDAKSRLVPKPPDRVELIRRTHEETGHFGIRRTIALLLTRHWWYSMYRDVSNFVRHCEHCDRVNTSFAAPQPDLHPLPVQGLFYRWGVDLCGPLPVTKSGHTYVMICVEHFSKYAVLVPLPDKEAGHTAFAYLHHILGRYGASAEVCTDGGSEWKGPFAQLLLDSLIDHRQTSPNHPQANGLAERVVQTCKRALRRMARQRAEGRDWDELLPYVMLGYNCSTHKSTGFSPYLLLHGVEPTIPPAVKPRFDVPVSFDDGELAAASILTRADAMRHRMAIAGENLLIAQHRDTLRYAALRGGGYHPKLREFDVGDYVYYRNTSSRTTLDPPAQPTILRVIEVRPSGVLVLEGHCGQTLKSHVKDCAPCHLPIRDEVVDPRVARPSATLSCEVCRSPKGEEWMLLCDSCGTGWHTYCMKPALKQIPEGTWVCPNCTSKGVTPESVDARPIDRPREPGASKMPPAKSASKPVPPQYWSELQGAKVVRQDHGAQGVAAAKSGVATYAGRQGRRHLFEVLYDDGELELVEPTRLRTMLAPKVARPVRASRAAAVTAQPETWKLGAGGDVACALMAAMPGEHPPAKVALLSRVVGSAAFDTPPVPIQHVQALTEYVELGMVRDALLPWGADPAVRSVLVSKGIRVSKGKLSDAREPLAPGFYEAARKQLSSVESVFLSVTGAPLDLAIPAALKVAQSFVVARVPMSYVSGADEVRMRWLKSLQKQDRLLMFRCPFEAGQELFMWLVVFASPAIRRLVVKQSGFVEDIA</sequence>
<dbReference type="SUPFAM" id="SSF56672">
    <property type="entry name" value="DNA/RNA polymerases"/>
    <property type="match status" value="1"/>
</dbReference>
<feature type="domain" description="Integrase catalytic" evidence="14">
    <location>
        <begin position="1196"/>
        <end position="1360"/>
    </location>
</feature>
<dbReference type="CDD" id="cd01647">
    <property type="entry name" value="RT_LTR"/>
    <property type="match status" value="1"/>
</dbReference>
<dbReference type="SUPFAM" id="SSF53098">
    <property type="entry name" value="Ribonuclease H-like"/>
    <property type="match status" value="1"/>
</dbReference>
<dbReference type="GO" id="GO:0015074">
    <property type="term" value="P:DNA integration"/>
    <property type="evidence" value="ECO:0007669"/>
    <property type="project" value="InterPro"/>
</dbReference>
<evidence type="ECO:0000256" key="11">
    <source>
        <dbReference type="SAM" id="MobiDB-lite"/>
    </source>
</evidence>
<keyword evidence="4" id="KW-0479">Metal-binding</keyword>
<dbReference type="GO" id="GO:0004519">
    <property type="term" value="F:endonuclease activity"/>
    <property type="evidence" value="ECO:0007669"/>
    <property type="project" value="UniProtKB-KW"/>
</dbReference>
<dbReference type="PROSITE" id="PS50016">
    <property type="entry name" value="ZF_PHD_2"/>
    <property type="match status" value="1"/>
</dbReference>
<dbReference type="Proteomes" id="UP001165080">
    <property type="component" value="Unassembled WGS sequence"/>
</dbReference>
<name>A0A9W6BP34_9CHLO</name>
<dbReference type="InterPro" id="IPR013083">
    <property type="entry name" value="Znf_RING/FYVE/PHD"/>
</dbReference>
<keyword evidence="6 10" id="KW-0863">Zinc-finger</keyword>
<dbReference type="InterPro" id="IPR050951">
    <property type="entry name" value="Retrovirus_Pol_polyprotein"/>
</dbReference>
<dbReference type="Pfam" id="PF17921">
    <property type="entry name" value="Integrase_H2C2"/>
    <property type="match status" value="1"/>
</dbReference>
<evidence type="ECO:0000259" key="14">
    <source>
        <dbReference type="PROSITE" id="PS50994"/>
    </source>
</evidence>